<protein>
    <submittedName>
        <fullName evidence="12">BnaCnng09440D protein</fullName>
    </submittedName>
</protein>
<dbReference type="InterPro" id="IPR000169">
    <property type="entry name" value="Pept_cys_AS"/>
</dbReference>
<dbReference type="InterPro" id="IPR000668">
    <property type="entry name" value="Peptidase_C1A_C"/>
</dbReference>
<keyword evidence="7" id="KW-1015">Disulfide bond</keyword>
<accession>A0A078HM83</accession>
<dbReference type="CDD" id="cd02248">
    <property type="entry name" value="Peptidase_C1A"/>
    <property type="match status" value="1"/>
</dbReference>
<dbReference type="PROSITE" id="PS00640">
    <property type="entry name" value="THIOL_PROTEASE_ASN"/>
    <property type="match status" value="1"/>
</dbReference>
<dbReference type="OrthoDB" id="10253408at2759"/>
<feature type="signal peptide" evidence="9">
    <location>
        <begin position="1"/>
        <end position="19"/>
    </location>
</feature>
<reference evidence="12 13" key="1">
    <citation type="journal article" date="2014" name="Science">
        <title>Plant genetics. Early allopolyploid evolution in the post-Neolithic Brassica napus oilseed genome.</title>
        <authorList>
            <person name="Chalhoub B."/>
            <person name="Denoeud F."/>
            <person name="Liu S."/>
            <person name="Parkin I.A."/>
            <person name="Tang H."/>
            <person name="Wang X."/>
            <person name="Chiquet J."/>
            <person name="Belcram H."/>
            <person name="Tong C."/>
            <person name="Samans B."/>
            <person name="Correa M."/>
            <person name="Da Silva C."/>
            <person name="Just J."/>
            <person name="Falentin C."/>
            <person name="Koh C.S."/>
            <person name="Le Clainche I."/>
            <person name="Bernard M."/>
            <person name="Bento P."/>
            <person name="Noel B."/>
            <person name="Labadie K."/>
            <person name="Alberti A."/>
            <person name="Charles M."/>
            <person name="Arnaud D."/>
            <person name="Guo H."/>
            <person name="Daviaud C."/>
            <person name="Alamery S."/>
            <person name="Jabbari K."/>
            <person name="Zhao M."/>
            <person name="Edger P.P."/>
            <person name="Chelaifa H."/>
            <person name="Tack D."/>
            <person name="Lassalle G."/>
            <person name="Mestiri I."/>
            <person name="Schnel N."/>
            <person name="Le Paslier M.C."/>
            <person name="Fan G."/>
            <person name="Renault V."/>
            <person name="Bayer P.E."/>
            <person name="Golicz A.A."/>
            <person name="Manoli S."/>
            <person name="Lee T.H."/>
            <person name="Thi V.H."/>
            <person name="Chalabi S."/>
            <person name="Hu Q."/>
            <person name="Fan C."/>
            <person name="Tollenaere R."/>
            <person name="Lu Y."/>
            <person name="Battail C."/>
            <person name="Shen J."/>
            <person name="Sidebottom C.H."/>
            <person name="Wang X."/>
            <person name="Canaguier A."/>
            <person name="Chauveau A."/>
            <person name="Berard A."/>
            <person name="Deniot G."/>
            <person name="Guan M."/>
            <person name="Liu Z."/>
            <person name="Sun F."/>
            <person name="Lim Y.P."/>
            <person name="Lyons E."/>
            <person name="Town C.D."/>
            <person name="Bancroft I."/>
            <person name="Wang X."/>
            <person name="Meng J."/>
            <person name="Ma J."/>
            <person name="Pires J.C."/>
            <person name="King G.J."/>
            <person name="Brunel D."/>
            <person name="Delourme R."/>
            <person name="Renard M."/>
            <person name="Aury J.M."/>
            <person name="Adams K.L."/>
            <person name="Batley J."/>
            <person name="Snowdon R.J."/>
            <person name="Tost J."/>
            <person name="Edwards D."/>
            <person name="Zhou Y."/>
            <person name="Hua W."/>
            <person name="Sharpe A.G."/>
            <person name="Paterson A.H."/>
            <person name="Guan C."/>
            <person name="Wincker P."/>
        </authorList>
    </citation>
    <scope>NUCLEOTIDE SEQUENCE [LARGE SCALE GENOMIC DNA]</scope>
    <source>
        <strain evidence="13">cv. Darmor-bzh</strain>
    </source>
</reference>
<evidence type="ECO:0000256" key="8">
    <source>
        <dbReference type="SAM" id="MobiDB-lite"/>
    </source>
</evidence>
<dbReference type="InterPro" id="IPR039417">
    <property type="entry name" value="Peptidase_C1A_papain-like"/>
</dbReference>
<feature type="compositionally biased region" description="Polar residues" evidence="8">
    <location>
        <begin position="343"/>
        <end position="355"/>
    </location>
</feature>
<evidence type="ECO:0000256" key="4">
    <source>
        <dbReference type="ARBA" id="ARBA00022801"/>
    </source>
</evidence>
<dbReference type="InterPro" id="IPR013201">
    <property type="entry name" value="Prot_inhib_I29"/>
</dbReference>
<dbReference type="Gramene" id="CDY39575">
    <property type="protein sequence ID" value="CDY39575"/>
    <property type="gene ID" value="GSBRNA2T00068128001"/>
</dbReference>
<evidence type="ECO:0000256" key="3">
    <source>
        <dbReference type="ARBA" id="ARBA00022729"/>
    </source>
</evidence>
<feature type="chain" id="PRO_5044539633" evidence="9">
    <location>
        <begin position="20"/>
        <end position="368"/>
    </location>
</feature>
<dbReference type="InterPro" id="IPR025661">
    <property type="entry name" value="Pept_asp_AS"/>
</dbReference>
<evidence type="ECO:0000256" key="9">
    <source>
        <dbReference type="SAM" id="SignalP"/>
    </source>
</evidence>
<dbReference type="FunFam" id="3.90.70.10:FF:000023">
    <property type="entry name" value="Senescence-specific cysteine protease SAG39"/>
    <property type="match status" value="1"/>
</dbReference>
<dbReference type="GO" id="GO:0051603">
    <property type="term" value="P:proteolysis involved in protein catabolic process"/>
    <property type="evidence" value="ECO:0000318"/>
    <property type="project" value="GO_Central"/>
</dbReference>
<organism evidence="12 13">
    <name type="scientific">Brassica napus</name>
    <name type="common">Rape</name>
    <dbReference type="NCBI Taxonomy" id="3708"/>
    <lineage>
        <taxon>Eukaryota</taxon>
        <taxon>Viridiplantae</taxon>
        <taxon>Streptophyta</taxon>
        <taxon>Embryophyta</taxon>
        <taxon>Tracheophyta</taxon>
        <taxon>Spermatophyta</taxon>
        <taxon>Magnoliopsida</taxon>
        <taxon>eudicotyledons</taxon>
        <taxon>Gunneridae</taxon>
        <taxon>Pentapetalae</taxon>
        <taxon>rosids</taxon>
        <taxon>malvids</taxon>
        <taxon>Brassicales</taxon>
        <taxon>Brassicaceae</taxon>
        <taxon>Brassiceae</taxon>
        <taxon>Brassica</taxon>
    </lineage>
</organism>
<evidence type="ECO:0000313" key="12">
    <source>
        <dbReference type="EMBL" id="CDY39575.1"/>
    </source>
</evidence>
<dbReference type="SUPFAM" id="SSF54001">
    <property type="entry name" value="Cysteine proteinases"/>
    <property type="match status" value="1"/>
</dbReference>
<evidence type="ECO:0000256" key="6">
    <source>
        <dbReference type="ARBA" id="ARBA00023145"/>
    </source>
</evidence>
<dbReference type="InterPro" id="IPR038765">
    <property type="entry name" value="Papain-like_cys_pep_sf"/>
</dbReference>
<name>A0A078HM83_BRANA</name>
<dbReference type="SMART" id="SM00848">
    <property type="entry name" value="Inhibitor_I29"/>
    <property type="match status" value="1"/>
</dbReference>
<dbReference type="GO" id="GO:0005615">
    <property type="term" value="C:extracellular space"/>
    <property type="evidence" value="ECO:0000318"/>
    <property type="project" value="GO_Central"/>
</dbReference>
<dbReference type="PaxDb" id="3708-A0A078HM83"/>
<dbReference type="SMR" id="A0A078HM83"/>
<keyword evidence="13" id="KW-1185">Reference proteome</keyword>
<feature type="domain" description="Cathepsin propeptide inhibitor" evidence="11">
    <location>
        <begin position="37"/>
        <end position="92"/>
    </location>
</feature>
<dbReference type="GO" id="GO:0005764">
    <property type="term" value="C:lysosome"/>
    <property type="evidence" value="ECO:0000318"/>
    <property type="project" value="GO_Central"/>
</dbReference>
<dbReference type="InterPro" id="IPR013128">
    <property type="entry name" value="Peptidase_C1A"/>
</dbReference>
<keyword evidence="4" id="KW-0378">Hydrolase</keyword>
<gene>
    <name evidence="12" type="primary">BnaCnng09440D</name>
    <name evidence="12" type="ORF">GSBRNA2T00068128001</name>
</gene>
<dbReference type="Pfam" id="PF00112">
    <property type="entry name" value="Peptidase_C1"/>
    <property type="match status" value="1"/>
</dbReference>
<dbReference type="PROSITE" id="PS00139">
    <property type="entry name" value="THIOL_PROTEASE_CYS"/>
    <property type="match status" value="1"/>
</dbReference>
<evidence type="ECO:0000313" key="13">
    <source>
        <dbReference type="Proteomes" id="UP000028999"/>
    </source>
</evidence>
<dbReference type="OMA" id="DIGFCRA"/>
<keyword evidence="2" id="KW-0645">Protease</keyword>
<comment type="similarity">
    <text evidence="1">Belongs to the peptidase C1 family.</text>
</comment>
<dbReference type="Gene3D" id="3.90.70.10">
    <property type="entry name" value="Cysteine proteinases"/>
    <property type="match status" value="1"/>
</dbReference>
<evidence type="ECO:0000256" key="5">
    <source>
        <dbReference type="ARBA" id="ARBA00022807"/>
    </source>
</evidence>
<dbReference type="Proteomes" id="UP000028999">
    <property type="component" value="Unassembled WGS sequence"/>
</dbReference>
<keyword evidence="3 9" id="KW-0732">Signal</keyword>
<evidence type="ECO:0000256" key="7">
    <source>
        <dbReference type="ARBA" id="ARBA00023157"/>
    </source>
</evidence>
<dbReference type="EMBL" id="LK032452">
    <property type="protein sequence ID" value="CDY39575.1"/>
    <property type="molecule type" value="Genomic_DNA"/>
</dbReference>
<dbReference type="PANTHER" id="PTHR12411">
    <property type="entry name" value="CYSTEINE PROTEASE FAMILY C1-RELATED"/>
    <property type="match status" value="1"/>
</dbReference>
<evidence type="ECO:0000256" key="2">
    <source>
        <dbReference type="ARBA" id="ARBA00022670"/>
    </source>
</evidence>
<sequence length="368" mass="41213">MKVVLIFLSVLFLLRASQGFDFHENELQTEESLSNLYERWKNHHSVSRASHESIKRFNVFRHNVLHVHKTNKKNKPYKLKINRFADMTHHEFRNSYAGSNVKHHRMLRGPKRGSGRFMYENVTAVPSSVDWREKGAVTDVKNQQDCGSCWAFSTVAAVEGINKIRTNKLVSLSEQELVDCDNEENEGCSGGLMEPAFDFIKNNGGIKTEETYPYISNDVDLCRAKYIEGETVTIDGHEHVPENDEEALLKAAAHQPVSVAIDAGSSDFQLYSEGVFTGECGTQLNHGVSIVGYGETENGTKYWIVRNSWGPEWGEGGYVRIERGISENEGRCGIAMEASYPTKLSSSSSGETNTIHEPIASDAVKDEL</sequence>
<dbReference type="SMART" id="SM00645">
    <property type="entry name" value="Pept_C1"/>
    <property type="match status" value="1"/>
</dbReference>
<dbReference type="GO" id="GO:0004197">
    <property type="term" value="F:cysteine-type endopeptidase activity"/>
    <property type="evidence" value="ECO:0000318"/>
    <property type="project" value="GO_Central"/>
</dbReference>
<evidence type="ECO:0000256" key="1">
    <source>
        <dbReference type="ARBA" id="ARBA00008455"/>
    </source>
</evidence>
<proteinExistence type="inferred from homology"/>
<keyword evidence="6" id="KW-0865">Zymogen</keyword>
<keyword evidence="5" id="KW-0788">Thiol protease</keyword>
<evidence type="ECO:0000259" key="10">
    <source>
        <dbReference type="SMART" id="SM00645"/>
    </source>
</evidence>
<dbReference type="AlphaFoldDB" id="A0A078HM83"/>
<dbReference type="Pfam" id="PF08246">
    <property type="entry name" value="Inhibitor_I29"/>
    <property type="match status" value="1"/>
</dbReference>
<feature type="region of interest" description="Disordered" evidence="8">
    <location>
        <begin position="343"/>
        <end position="368"/>
    </location>
</feature>
<dbReference type="STRING" id="3708.A0A078HM83"/>
<evidence type="ECO:0000259" key="11">
    <source>
        <dbReference type="SMART" id="SM00848"/>
    </source>
</evidence>
<dbReference type="PRINTS" id="PR00705">
    <property type="entry name" value="PAPAIN"/>
</dbReference>
<feature type="domain" description="Peptidase C1A papain C-terminal" evidence="10">
    <location>
        <begin position="125"/>
        <end position="342"/>
    </location>
</feature>
<dbReference type="MEROPS" id="C01.A02"/>